<keyword evidence="2" id="KW-1185">Reference proteome</keyword>
<dbReference type="HOGENOM" id="CLU_899434_0_0_7"/>
<dbReference type="GO" id="GO:0009244">
    <property type="term" value="P:lipopolysaccharide core region biosynthetic process"/>
    <property type="evidence" value="ECO:0007669"/>
    <property type="project" value="TreeGrafter"/>
</dbReference>
<gene>
    <name evidence="1" type="ordered locus">Glov_0780</name>
</gene>
<proteinExistence type="predicted"/>
<sequence>MNILLYHFGYRGDILVVGQHFTRELLTRYPHADIDLMVRPRMVEAGDFMMPLGVYRDILWGEKKDFHLSKESYDLAYMIDENVYPEGNLRTPFTKAGFPFRHHKLSLTVMPEDKALATRIIADLPRPIIAVQSDMSRKWPAERCAALNQRLAALGSLVTLGPDERYPSCEKPLSFLQSAALAASADIFVGIDSGIAHAAALMGVQTVLIPPVFPESWISPTEYANPFIADEACRHISIRPHPEDFCGHYFCLRPTAQGGIQPPGGNSLLVKCRWKKRFGIFKGNSCFNKISVDALYDVVVAAMKKRRLI</sequence>
<name>B3E4J1_TRIL1</name>
<evidence type="ECO:0000313" key="2">
    <source>
        <dbReference type="Proteomes" id="UP000002420"/>
    </source>
</evidence>
<dbReference type="SUPFAM" id="SSF53756">
    <property type="entry name" value="UDP-Glycosyltransferase/glycogen phosphorylase"/>
    <property type="match status" value="1"/>
</dbReference>
<dbReference type="AlphaFoldDB" id="B3E4J1"/>
<accession>B3E4J1</accession>
<protein>
    <recommendedName>
        <fullName evidence="3">Glycosyl transferase family 9</fullName>
    </recommendedName>
</protein>
<dbReference type="GO" id="GO:0005829">
    <property type="term" value="C:cytosol"/>
    <property type="evidence" value="ECO:0007669"/>
    <property type="project" value="TreeGrafter"/>
</dbReference>
<dbReference type="Proteomes" id="UP000002420">
    <property type="component" value="Chromosome"/>
</dbReference>
<evidence type="ECO:0000313" key="1">
    <source>
        <dbReference type="EMBL" id="ACD94506.1"/>
    </source>
</evidence>
<evidence type="ECO:0008006" key="3">
    <source>
        <dbReference type="Google" id="ProtNLM"/>
    </source>
</evidence>
<dbReference type="InterPro" id="IPR051199">
    <property type="entry name" value="LPS_LOS_Heptosyltrfase"/>
</dbReference>
<dbReference type="EMBL" id="CP001089">
    <property type="protein sequence ID" value="ACD94506.1"/>
    <property type="molecule type" value="Genomic_DNA"/>
</dbReference>
<dbReference type="GO" id="GO:0008713">
    <property type="term" value="F:ADP-heptose-lipopolysaccharide heptosyltransferase activity"/>
    <property type="evidence" value="ECO:0007669"/>
    <property type="project" value="TreeGrafter"/>
</dbReference>
<dbReference type="STRING" id="398767.Glov_0780"/>
<organism evidence="1 2">
    <name type="scientific">Trichlorobacter lovleyi (strain ATCC BAA-1151 / DSM 17278 / SZ)</name>
    <name type="common">Geobacter lovleyi</name>
    <dbReference type="NCBI Taxonomy" id="398767"/>
    <lineage>
        <taxon>Bacteria</taxon>
        <taxon>Pseudomonadati</taxon>
        <taxon>Thermodesulfobacteriota</taxon>
        <taxon>Desulfuromonadia</taxon>
        <taxon>Geobacterales</taxon>
        <taxon>Geobacteraceae</taxon>
        <taxon>Trichlorobacter</taxon>
    </lineage>
</organism>
<dbReference type="Gene3D" id="3.40.50.2000">
    <property type="entry name" value="Glycogen Phosphorylase B"/>
    <property type="match status" value="1"/>
</dbReference>
<reference evidence="1 2" key="1">
    <citation type="submission" date="2008-05" db="EMBL/GenBank/DDBJ databases">
        <title>Complete sequence of chromosome of Geobacter lovleyi SZ.</title>
        <authorList>
            <consortium name="US DOE Joint Genome Institute"/>
            <person name="Lucas S."/>
            <person name="Copeland A."/>
            <person name="Lapidus A."/>
            <person name="Glavina del Rio T."/>
            <person name="Dalin E."/>
            <person name="Tice H."/>
            <person name="Bruce D."/>
            <person name="Goodwin L."/>
            <person name="Pitluck S."/>
            <person name="Chertkov O."/>
            <person name="Meincke L."/>
            <person name="Brettin T."/>
            <person name="Detter J.C."/>
            <person name="Han C."/>
            <person name="Tapia R."/>
            <person name="Kuske C.R."/>
            <person name="Schmutz J."/>
            <person name="Larimer F."/>
            <person name="Land M."/>
            <person name="Hauser L."/>
            <person name="Kyrpides N."/>
            <person name="Mikhailova N."/>
            <person name="Sung Y."/>
            <person name="Fletcher K.E."/>
            <person name="Ritalahti K.M."/>
            <person name="Loeffler F.E."/>
            <person name="Richardson P."/>
        </authorList>
    </citation>
    <scope>NUCLEOTIDE SEQUENCE [LARGE SCALE GENOMIC DNA]</scope>
    <source>
        <strain evidence="2">ATCC BAA-1151 / DSM 17278 / SZ</strain>
    </source>
</reference>
<dbReference type="PANTHER" id="PTHR30160">
    <property type="entry name" value="TETRAACYLDISACCHARIDE 4'-KINASE-RELATED"/>
    <property type="match status" value="1"/>
</dbReference>
<dbReference type="KEGG" id="glo:Glov_0780"/>